<feature type="region of interest" description="Disordered" evidence="2">
    <location>
        <begin position="297"/>
        <end position="389"/>
    </location>
</feature>
<keyword evidence="4" id="KW-0732">Signal</keyword>
<dbReference type="EMBL" id="LT608179">
    <property type="protein sequence ID" value="SCM04214.1"/>
    <property type="molecule type" value="Genomic_DNA"/>
</dbReference>
<keyword evidence="3" id="KW-1133">Transmembrane helix</keyword>
<keyword evidence="1" id="KW-0175">Coiled coil</keyword>
<feature type="compositionally biased region" description="Basic and acidic residues" evidence="2">
    <location>
        <begin position="511"/>
        <end position="521"/>
    </location>
</feature>
<proteinExistence type="predicted"/>
<feature type="coiled-coil region" evidence="1">
    <location>
        <begin position="625"/>
        <end position="652"/>
    </location>
</feature>
<gene>
    <name evidence="5" type="primary">RON2</name>
    <name evidence="5" type="ORF">PCHAJ_000367500</name>
</gene>
<evidence type="ECO:0000313" key="5">
    <source>
        <dbReference type="EMBL" id="SCM04214.1"/>
    </source>
</evidence>
<feature type="compositionally biased region" description="Polar residues" evidence="2">
    <location>
        <begin position="300"/>
        <end position="389"/>
    </location>
</feature>
<name>A0A1C6XIV3_PLACU</name>
<feature type="compositionally biased region" description="Acidic residues" evidence="2">
    <location>
        <begin position="449"/>
        <end position="459"/>
    </location>
</feature>
<evidence type="ECO:0000313" key="6">
    <source>
        <dbReference type="Proteomes" id="UP000507163"/>
    </source>
</evidence>
<evidence type="ECO:0000256" key="4">
    <source>
        <dbReference type="SAM" id="SignalP"/>
    </source>
</evidence>
<sequence length="1805" mass="206860">MLKATIGIILFICVNTDIIRAEHKENVVNTKFVRQQSPTYNPNKKGDVIFYMPEHNGEIHGTNNKSENINLKNKSTDNIKIGHNTAAEINQGLGYYSGNSTNVNNNINQYKNHQEQFKSMNYQKNGSFGNQLESINKSAHLYNNKNNSYSSDGNNNYSIERWGNKGSSDINNGNNNSYGLYGNISDKMHNNVYNDSKYNNSNFNIDKINNNDKENNKTYKSYLNLYVSDNRISPIGNNGRPGHLISHFNNPNQKLEFLHGFDGLFNQNNLGMNYGGNYGFNGIHAKGKGEHEKFEYPRTVNGNNVGSDNATEHPQTVNGNNVGSDNATEHPQTVNGNNVGSDNATEHPQTVNGNNVGSDNATEHPQTVNGNNVGSDNTMKYHQMGNGNNDTVPNFTGNDQEIFNNIRSLRPVNHEELYKNKMNPIIYNLHGTQNGNKDAVPYSISVSDSDSDSDIEYYSDSESNGSNSKTTNGNSENSYGDSSDSDSVLSSANKNTKGGSYDEANMFYRDNGQDRETKEKLMNSSESDDEIENPLHIKIPEGNINYHFSNYMNFDKKNILISNDTELLKMIGTDFSIGMRNYCSKKSISPKKGDYLDVSFEYSKKLETLREKTQLRVFKRKVKLITKENNILKQLENSLKREELSVDQKDTKLPPKSNEVKDEKTSELINKYNKVLEEYICHVLSNNPGGSPFEKLYYHNLAIGEIMKPIKTKYSHAATKSVALNYEIYILSSSNIYLFGHMLLLSLAYLSYNSYFTKGTKSFYSMETLLLANSDYSFFMLNEMCNVYYKPNKSFKKDLTFIPIELRPGRYSTYVGERRILCDTLELILNAVSLININEIYNVFYKNNVNGYENSVSFSNNAIRIFSQVCPRRNEKNTISCSFEDSNLYKKVVSEDNITEKANQKELKRAFDLLNAFSEMENTANDNNNYQHGSYIKLIMEQNLYTDFYKYLFWYENRELVKPRKSGTEIKNKSEISKYIYNQYMENHKIFESKFNVLPSGNLKMKAIVAFHSLIDRYSDFIKNKKLRSLYLKFVSYARHFLFMNSTISSMSRSNIEFVQMILDELQIQTNIPLKLIVRGNYFNMMDDLAKKDKLFYINLFILSSLSRKNPVKSYYNGKRELLKVSLSEKFATSTSAFIPHKLRRLVIGMKKGFLKKKLLKSLMKNRLLQHIPVNLLENIMTTFRFTTHSFATTALAQNADRGLARLSYKDKNPSEFVKSVFTKGGFPQYADKLMGEWFSKGFEEYKKEKIENLNLENELDKELNNFKRVAAPYLALQNISVDTVDTSLGDKKINKLIYNEHDKWDHYINKEYVKALSAWIDLNKEEGIVNPSIFQAVQDSKYLLENNIEDNIFFSRTAKPTKQSGFRNALNKTLSLGKMLLRKPSFKVDHAVWFGATINMKKGLALLKKVSELHKLIRNEDESWLINEAFMEIVDHIILMTTPSKISFHAGYLRNPAMPVINPFYHELSHEERIKEIQDYMCYDHCSSLWKMLSTFALHHLKNPDSLQTYEEKFSKNSLGNQMTDKDFVNNFKMILGGDAALHFYDNLLPKSMKKDLKSMKYGVSLSFSYSLKLAKMVFGEMQLPHLSHMFYAQAPYFGHFIGKWQKERQQGRLKEVFAAMTLGTLSTYTMLSAMDITQHAKDIGMGPSTSCYTSLVPPPKSICIQQTVKAVLTNSTLTSMKSVFSVGLFAAITPYLFAPMAGLAAWGVLKSQFKVVNRIDMALKGAFKNMWNKFMSLKGIRRLKRIFRRIKLLRRKVIKNAEQKLEAIEQNPDADHNHKVAVQKIHNPTKGNYHYISYAKIAI</sequence>
<keyword evidence="3" id="KW-0472">Membrane</keyword>
<evidence type="ECO:0000256" key="1">
    <source>
        <dbReference type="SAM" id="Coils"/>
    </source>
</evidence>
<dbReference type="Proteomes" id="UP000507163">
    <property type="component" value="Chromosome 13"/>
</dbReference>
<feature type="compositionally biased region" description="Low complexity" evidence="2">
    <location>
        <begin position="460"/>
        <end position="493"/>
    </location>
</feature>
<accession>A0A1C6XIV3</accession>
<keyword evidence="3" id="KW-0812">Transmembrane</keyword>
<feature type="chain" id="PRO_5008750713" evidence="4">
    <location>
        <begin position="22"/>
        <end position="1805"/>
    </location>
</feature>
<feature type="signal peptide" evidence="4">
    <location>
        <begin position="1"/>
        <end position="21"/>
    </location>
</feature>
<feature type="region of interest" description="Disordered" evidence="2">
    <location>
        <begin position="433"/>
        <end position="532"/>
    </location>
</feature>
<organism evidence="5 6">
    <name type="scientific">Plasmodium chabaudi chabaudi</name>
    <dbReference type="NCBI Taxonomy" id="31271"/>
    <lineage>
        <taxon>Eukaryota</taxon>
        <taxon>Sar</taxon>
        <taxon>Alveolata</taxon>
        <taxon>Apicomplexa</taxon>
        <taxon>Aconoidasida</taxon>
        <taxon>Haemosporida</taxon>
        <taxon>Plasmodiidae</taxon>
        <taxon>Plasmodium</taxon>
        <taxon>Plasmodium (Vinckeia)</taxon>
    </lineage>
</organism>
<evidence type="ECO:0000256" key="2">
    <source>
        <dbReference type="SAM" id="MobiDB-lite"/>
    </source>
</evidence>
<feature type="transmembrane region" description="Helical" evidence="3">
    <location>
        <begin position="1685"/>
        <end position="1711"/>
    </location>
</feature>
<reference evidence="5 6" key="1">
    <citation type="submission" date="2016-08" db="EMBL/GenBank/DDBJ databases">
        <authorList>
            <consortium name="Pathogen Informatics"/>
        </authorList>
    </citation>
    <scope>NUCLEOTIDE SEQUENCE [LARGE SCALE GENOMIC DNA]</scope>
    <source>
        <strain evidence="5 6">AJ</strain>
    </source>
</reference>
<protein>
    <submittedName>
        <fullName evidence="5">Rhoptry neck protein 2, putative</fullName>
    </submittedName>
</protein>
<evidence type="ECO:0000256" key="3">
    <source>
        <dbReference type="SAM" id="Phobius"/>
    </source>
</evidence>